<feature type="domain" description="Ribosomal protein eL8/eL30/eS12/Gadd45" evidence="1">
    <location>
        <begin position="3"/>
        <end position="88"/>
    </location>
</feature>
<protein>
    <submittedName>
        <fullName evidence="2">Ribosomal protein HS6-type</fullName>
    </submittedName>
</protein>
<dbReference type="EMBL" id="DF238840">
    <property type="protein sequence ID" value="GAF26793.1"/>
    <property type="molecule type" value="Genomic_DNA"/>
</dbReference>
<gene>
    <name evidence="2" type="ORF">MTY_2133</name>
</gene>
<keyword evidence="2" id="KW-0689">Ribosomal protein</keyword>
<dbReference type="InterPro" id="IPR029064">
    <property type="entry name" value="Ribosomal_eL30-like_sf"/>
</dbReference>
<dbReference type="AlphaFoldDB" id="A0A0S6UGW5"/>
<keyword evidence="2" id="KW-0687">Ribonucleoprotein</keyword>
<proteinExistence type="predicted"/>
<dbReference type="Gene3D" id="3.30.1330.30">
    <property type="match status" value="1"/>
</dbReference>
<dbReference type="RefSeq" id="WP_011392563.1">
    <property type="nucleotide sequence ID" value="NZ_DF238840.1"/>
</dbReference>
<dbReference type="Proteomes" id="UP000063718">
    <property type="component" value="Unassembled WGS sequence"/>
</dbReference>
<dbReference type="GO" id="GO:0005840">
    <property type="term" value="C:ribosome"/>
    <property type="evidence" value="ECO:0007669"/>
    <property type="project" value="UniProtKB-KW"/>
</dbReference>
<name>A0A0S6UGW5_NEOTH</name>
<dbReference type="SUPFAM" id="SSF55315">
    <property type="entry name" value="L30e-like"/>
    <property type="match status" value="1"/>
</dbReference>
<organism evidence="2">
    <name type="scientific">Moorella thermoacetica Y72</name>
    <dbReference type="NCBI Taxonomy" id="1325331"/>
    <lineage>
        <taxon>Bacteria</taxon>
        <taxon>Bacillati</taxon>
        <taxon>Bacillota</taxon>
        <taxon>Clostridia</taxon>
        <taxon>Neomoorellales</taxon>
        <taxon>Neomoorellaceae</taxon>
        <taxon>Neomoorella</taxon>
    </lineage>
</organism>
<sequence length="102" mass="11458">MNNIYSLLGLAYRAGKIVWGYQAVVAALRSQKVELVLLARDGSPGLKTRILRFCREYRRQGLLYGYKNELGAALGKPPCAVVGITDKNFAFIIRQRVREVDV</sequence>
<dbReference type="GeneID" id="45617078"/>
<evidence type="ECO:0000313" key="2">
    <source>
        <dbReference type="EMBL" id="GAF26793.1"/>
    </source>
</evidence>
<accession>A0A0S6UGW5</accession>
<evidence type="ECO:0000259" key="1">
    <source>
        <dbReference type="Pfam" id="PF01248"/>
    </source>
</evidence>
<dbReference type="Pfam" id="PF01248">
    <property type="entry name" value="Ribosomal_L7Ae"/>
    <property type="match status" value="1"/>
</dbReference>
<reference evidence="2" key="1">
    <citation type="journal article" date="2014" name="Gene">
        <title>Genome-guided analysis of transformation efficiency and carbon dioxide assimilation by Moorella thermoacetica Y72.</title>
        <authorList>
            <person name="Tsukahara K."/>
            <person name="Kita A."/>
            <person name="Nakashimada Y."/>
            <person name="Hoshino T."/>
            <person name="Murakami K."/>
        </authorList>
    </citation>
    <scope>NUCLEOTIDE SEQUENCE [LARGE SCALE GENOMIC DNA]</scope>
    <source>
        <strain evidence="2">Y72</strain>
    </source>
</reference>
<dbReference type="InterPro" id="IPR004038">
    <property type="entry name" value="Ribosomal_eL8/eL30/eS12/Gad45"/>
</dbReference>